<gene>
    <name evidence="2" type="ORF">NEA10_10070</name>
</gene>
<organism evidence="2 3">
    <name type="scientific">Phormidium yuhuli AB48</name>
    <dbReference type="NCBI Taxonomy" id="2940671"/>
    <lineage>
        <taxon>Bacteria</taxon>
        <taxon>Bacillati</taxon>
        <taxon>Cyanobacteriota</taxon>
        <taxon>Cyanophyceae</taxon>
        <taxon>Oscillatoriophycideae</taxon>
        <taxon>Oscillatoriales</taxon>
        <taxon>Oscillatoriaceae</taxon>
        <taxon>Phormidium</taxon>
        <taxon>Phormidium yuhuli</taxon>
    </lineage>
</organism>
<reference evidence="2" key="1">
    <citation type="submission" date="2022-06" db="EMBL/GenBank/DDBJ databases">
        <title>Genome sequence of Phormidium yuhuli AB48 isolated from an industrial photobioreactor environment.</title>
        <authorList>
            <person name="Qiu Y."/>
            <person name="Noonan A.J.C."/>
            <person name="Dofher K."/>
            <person name="Koch M."/>
            <person name="Kieft B."/>
            <person name="Lin X."/>
            <person name="Ziels R.M."/>
            <person name="Hallam S.J."/>
        </authorList>
    </citation>
    <scope>NUCLEOTIDE SEQUENCE</scope>
    <source>
        <strain evidence="2">AB48</strain>
    </source>
</reference>
<dbReference type="Pfam" id="PF05991">
    <property type="entry name" value="NYN_YacP"/>
    <property type="match status" value="1"/>
</dbReference>
<name>A0ABY5AUX2_9CYAN</name>
<keyword evidence="3" id="KW-1185">Reference proteome</keyword>
<dbReference type="RefSeq" id="WP_252665208.1">
    <property type="nucleotide sequence ID" value="NZ_CP098611.1"/>
</dbReference>
<protein>
    <submittedName>
        <fullName evidence="2">NYN domain-containing protein</fullName>
    </submittedName>
</protein>
<evidence type="ECO:0000313" key="2">
    <source>
        <dbReference type="EMBL" id="USR93034.1"/>
    </source>
</evidence>
<evidence type="ECO:0000313" key="3">
    <source>
        <dbReference type="Proteomes" id="UP001056708"/>
    </source>
</evidence>
<feature type="compositionally biased region" description="Basic residues" evidence="1">
    <location>
        <begin position="147"/>
        <end position="159"/>
    </location>
</feature>
<feature type="region of interest" description="Disordered" evidence="1">
    <location>
        <begin position="144"/>
        <end position="164"/>
    </location>
</feature>
<dbReference type="PANTHER" id="PTHR34547">
    <property type="entry name" value="YACP-LIKE NYN DOMAIN PROTEIN"/>
    <property type="match status" value="1"/>
</dbReference>
<dbReference type="CDD" id="cd10912">
    <property type="entry name" value="PIN_YacP-like"/>
    <property type="match status" value="1"/>
</dbReference>
<evidence type="ECO:0000256" key="1">
    <source>
        <dbReference type="SAM" id="MobiDB-lite"/>
    </source>
</evidence>
<dbReference type="PANTHER" id="PTHR34547:SF1">
    <property type="entry name" value="YACP-LIKE NYN DOMAIN PROTEIN"/>
    <property type="match status" value="1"/>
</dbReference>
<accession>A0ABY5AUX2</accession>
<dbReference type="InterPro" id="IPR010298">
    <property type="entry name" value="YacP-like"/>
</dbReference>
<sequence length="182" mass="21011">MPRSSTPVTLLVDGYNIIGIWSRLREVRDHHGLESARRDLIESLVNYSAYHGYEAQVVFDSQYRNSRGMREVVSRNLAVHYTDFNQTADTYIEKLCAVRARQRAPFGSRTIVATSDRAQQLTVVGYGAEWMSADQLHLDVKATEQRMRRRQRSKPKRASRPFLGSRLDPIAQQRLAQLRRGY</sequence>
<proteinExistence type="predicted"/>
<dbReference type="Proteomes" id="UP001056708">
    <property type="component" value="Chromosome"/>
</dbReference>
<dbReference type="EMBL" id="CP098611">
    <property type="protein sequence ID" value="USR93034.1"/>
    <property type="molecule type" value="Genomic_DNA"/>
</dbReference>